<evidence type="ECO:0000256" key="3">
    <source>
        <dbReference type="ARBA" id="ARBA00022989"/>
    </source>
</evidence>
<dbReference type="InterPro" id="IPR008154">
    <property type="entry name" value="Amyloid_glyco_extra"/>
</dbReference>
<evidence type="ECO:0000256" key="6">
    <source>
        <dbReference type="SAM" id="MobiDB-lite"/>
    </source>
</evidence>
<dbReference type="GO" id="GO:0007417">
    <property type="term" value="P:central nervous system development"/>
    <property type="evidence" value="ECO:0007669"/>
    <property type="project" value="TreeGrafter"/>
</dbReference>
<dbReference type="EMBL" id="BGZK01000340">
    <property type="protein sequence ID" value="GBP37870.1"/>
    <property type="molecule type" value="Genomic_DNA"/>
</dbReference>
<dbReference type="SMART" id="SM00006">
    <property type="entry name" value="A4_EXTRA"/>
    <property type="match status" value="1"/>
</dbReference>
<evidence type="ECO:0000256" key="1">
    <source>
        <dbReference type="ARBA" id="ARBA00004479"/>
    </source>
</evidence>
<dbReference type="GO" id="GO:0043005">
    <property type="term" value="C:neuron projection"/>
    <property type="evidence" value="ECO:0007669"/>
    <property type="project" value="TreeGrafter"/>
</dbReference>
<comment type="subcellular location">
    <subcellularLocation>
        <location evidence="1">Membrane</location>
        <topology evidence="1">Single-pass type I membrane protein</topology>
    </subcellularLocation>
</comment>
<comment type="caution">
    <text evidence="8">The sequence shown here is derived from an EMBL/GenBank/DDBJ whole genome shotgun (WGS) entry which is preliminary data.</text>
</comment>
<dbReference type="Gene3D" id="3.90.570.10">
    <property type="entry name" value="Amyloidogenic glycoprotein, heparin-binding domain"/>
    <property type="match status" value="1"/>
</dbReference>
<feature type="region of interest" description="Disordered" evidence="6">
    <location>
        <begin position="130"/>
        <end position="175"/>
    </location>
</feature>
<feature type="region of interest" description="CuBD subdomain" evidence="5">
    <location>
        <begin position="127"/>
        <end position="162"/>
    </location>
</feature>
<dbReference type="AlphaFoldDB" id="A0A4C1VGX3"/>
<dbReference type="InterPro" id="IPR008155">
    <property type="entry name" value="Amyloid_glyco"/>
</dbReference>
<dbReference type="PROSITE" id="PS51869">
    <property type="entry name" value="APP_E1"/>
    <property type="match status" value="1"/>
</dbReference>
<accession>A0A4C1VGX3</accession>
<keyword evidence="2" id="KW-0812">Transmembrane</keyword>
<feature type="region of interest" description="GFLD subdomain" evidence="5">
    <location>
        <begin position="29"/>
        <end position="127"/>
    </location>
</feature>
<comment type="similarity">
    <text evidence="5">Belongs to the APP family.</text>
</comment>
<dbReference type="STRING" id="151549.A0A4C1VGX3"/>
<dbReference type="GO" id="GO:0007409">
    <property type="term" value="P:axonogenesis"/>
    <property type="evidence" value="ECO:0007669"/>
    <property type="project" value="TreeGrafter"/>
</dbReference>
<keyword evidence="4" id="KW-0472">Membrane</keyword>
<evidence type="ECO:0000313" key="9">
    <source>
        <dbReference type="Proteomes" id="UP000299102"/>
    </source>
</evidence>
<dbReference type="InterPro" id="IPR015849">
    <property type="entry name" value="Amyloid_glyco_heparin-bd"/>
</dbReference>
<dbReference type="Pfam" id="PF02177">
    <property type="entry name" value="APP_N"/>
    <property type="match status" value="1"/>
</dbReference>
<dbReference type="GO" id="GO:0043025">
    <property type="term" value="C:neuronal cell body"/>
    <property type="evidence" value="ECO:0007669"/>
    <property type="project" value="TreeGrafter"/>
</dbReference>
<feature type="domain" description="E1" evidence="7">
    <location>
        <begin position="29"/>
        <end position="162"/>
    </location>
</feature>
<name>A0A4C1VGX3_EUMVA</name>
<proteinExistence type="inferred from homology"/>
<gene>
    <name evidence="8" type="primary">Appl</name>
    <name evidence="8" type="ORF">EVAR_21405_1</name>
</gene>
<evidence type="ECO:0000259" key="7">
    <source>
        <dbReference type="PROSITE" id="PS51869"/>
    </source>
</evidence>
<evidence type="ECO:0000256" key="2">
    <source>
        <dbReference type="ARBA" id="ARBA00022692"/>
    </source>
</evidence>
<keyword evidence="3" id="KW-1133">Transmembrane helix</keyword>
<dbReference type="GO" id="GO:0016020">
    <property type="term" value="C:membrane"/>
    <property type="evidence" value="ECO:0007669"/>
    <property type="project" value="UniProtKB-SubCell"/>
</dbReference>
<dbReference type="GO" id="GO:0008201">
    <property type="term" value="F:heparin binding"/>
    <property type="evidence" value="ECO:0007669"/>
    <property type="project" value="UniProtKB-UniRule"/>
</dbReference>
<dbReference type="PANTHER" id="PTHR23103">
    <property type="entry name" value="ALZHEIMER'S DISEASE BETA-AMYLOID RELATED"/>
    <property type="match status" value="1"/>
</dbReference>
<dbReference type="SUPFAM" id="SSF56491">
    <property type="entry name" value="A heparin-binding domain"/>
    <property type="match status" value="1"/>
</dbReference>
<evidence type="ECO:0000256" key="5">
    <source>
        <dbReference type="PROSITE-ProRule" id="PRU01217"/>
    </source>
</evidence>
<evidence type="ECO:0000313" key="8">
    <source>
        <dbReference type="EMBL" id="GBP37870.1"/>
    </source>
</evidence>
<organism evidence="8 9">
    <name type="scientific">Eumeta variegata</name>
    <name type="common">Bagworm moth</name>
    <name type="synonym">Eumeta japonica</name>
    <dbReference type="NCBI Taxonomy" id="151549"/>
    <lineage>
        <taxon>Eukaryota</taxon>
        <taxon>Metazoa</taxon>
        <taxon>Ecdysozoa</taxon>
        <taxon>Arthropoda</taxon>
        <taxon>Hexapoda</taxon>
        <taxon>Insecta</taxon>
        <taxon>Pterygota</taxon>
        <taxon>Neoptera</taxon>
        <taxon>Endopterygota</taxon>
        <taxon>Lepidoptera</taxon>
        <taxon>Glossata</taxon>
        <taxon>Ditrysia</taxon>
        <taxon>Tineoidea</taxon>
        <taxon>Psychidae</taxon>
        <taxon>Oiketicinae</taxon>
        <taxon>Eumeta</taxon>
    </lineage>
</organism>
<keyword evidence="9" id="KW-1185">Reference proteome</keyword>
<dbReference type="InterPro" id="IPR036454">
    <property type="entry name" value="Amyloid_glyco_heparin-bd_sf"/>
</dbReference>
<feature type="compositionally biased region" description="Basic and acidic residues" evidence="6">
    <location>
        <begin position="130"/>
        <end position="144"/>
    </location>
</feature>
<protein>
    <submittedName>
        <fullName evidence="8">Amyloid-beta-like protein</fullName>
    </submittedName>
</protein>
<dbReference type="OrthoDB" id="6147836at2759"/>
<evidence type="ECO:0000256" key="4">
    <source>
        <dbReference type="ARBA" id="ARBA00023136"/>
    </source>
</evidence>
<sequence>MDGKTKLRILIRTIKKTPIDLMQAAASSSGAEPQVALLCEAGATYHPQYMGAGGRWTPDLTTKPRYCFKDKMEILDYCKKVYPSHDITNIVEASHYVKVSNWCKLGSSSAAKCKVTRWVKPFRCLAARERARTEKRTRSSDKRNSVPNGANPHGTRRVRTPPVQAKLKGSPYGPR</sequence>
<reference evidence="8 9" key="1">
    <citation type="journal article" date="2019" name="Commun. Biol.">
        <title>The bagworm genome reveals a unique fibroin gene that provides high tensile strength.</title>
        <authorList>
            <person name="Kono N."/>
            <person name="Nakamura H."/>
            <person name="Ohtoshi R."/>
            <person name="Tomita M."/>
            <person name="Numata K."/>
            <person name="Arakawa K."/>
        </authorList>
    </citation>
    <scope>NUCLEOTIDE SEQUENCE [LARGE SCALE GENOMIC DNA]</scope>
</reference>
<comment type="caution">
    <text evidence="5">Lacks conserved residue(s) required for the propagation of feature annotation.</text>
</comment>
<dbReference type="Proteomes" id="UP000299102">
    <property type="component" value="Unassembled WGS sequence"/>
</dbReference>
<dbReference type="PANTHER" id="PTHR23103:SF15">
    <property type="entry name" value="AMYLOID-BETA-LIKE PROTEIN"/>
    <property type="match status" value="1"/>
</dbReference>